<feature type="region of interest" description="Disordered" evidence="1">
    <location>
        <begin position="1"/>
        <end position="52"/>
    </location>
</feature>
<feature type="compositionally biased region" description="Low complexity" evidence="1">
    <location>
        <begin position="196"/>
        <end position="207"/>
    </location>
</feature>
<evidence type="ECO:0000256" key="1">
    <source>
        <dbReference type="SAM" id="MobiDB-lite"/>
    </source>
</evidence>
<dbReference type="InterPro" id="IPR029355">
    <property type="entry name" value="Pro-rich_19"/>
</dbReference>
<evidence type="ECO:0000313" key="2">
    <source>
        <dbReference type="Proteomes" id="UP001652627"/>
    </source>
</evidence>
<name>A0ABM4G6X6_9AVES</name>
<evidence type="ECO:0000313" key="3">
    <source>
        <dbReference type="RefSeq" id="XP_067172950.1"/>
    </source>
</evidence>
<feature type="region of interest" description="Disordered" evidence="1">
    <location>
        <begin position="325"/>
        <end position="357"/>
    </location>
</feature>
<dbReference type="RefSeq" id="XP_067172950.1">
    <property type="nucleotide sequence ID" value="XM_067316849.1"/>
</dbReference>
<dbReference type="PANTHER" id="PTHR37346">
    <property type="entry name" value="PROLINE-RICH PROTEIN 19"/>
    <property type="match status" value="1"/>
</dbReference>
<feature type="region of interest" description="Disordered" evidence="1">
    <location>
        <begin position="141"/>
        <end position="243"/>
    </location>
</feature>
<sequence>MSSFSLRILREKGHRRPREKGGTGMDRSSRSCADAAARLPAGPRSAGVRPGRVKRRKTKRELDSAKFGQKVAGARRLEPRVPWRVVPVPPLPVRGCRCAGRPLRSPVSAPKPVVITQNRLSQHLGMFNREVKSVDIERLLSPCNGPETAPASPSGKDARTELQPQADIPAAPSPATDPSLQRLPEGQPQTEHGSGEPWPAAAPTAEESVPARPEPSASRAKTPTPPNNKENVPPPGPGLERGAAGLPWREIACKLRVLLGRTLAFPGRDLVGERRQTILAVLLDRHRAYPDLSALLAHKTRAVDAAPQDFGSPGTPEEELLFTMGLNGGGGNSEPDASGKRRRSGGLPSACSCTPSPPQTAVKRSHFSWTLGHEETGGVLPESPATLFCIHGERRAACRESPLGQEAFGRHARALPRCELLSDSARFSPLEGPGLLCRAAPGAAPCCRASSEPAWRSRTRPEKTLVDFGEDAVEGCSWSRGLPLAVGDLGLDSTSLRRGLSLLGPQQYGLSQRPTAEPCASRHPDLVRGAAPATANVFGSTWSPGTFELAEHQLPPAPGWPHSARRHGSCSRWPRRALEGLVPCRETRELGRSNLPASSQHGVCWWEHQGSPESYQPWDHKAWELPETGPGGSLLGPEDAERLRALQRLPMSFFPPSEALERSGSPLFLAHGCLPVYSSPEAWVFPRMKLY</sequence>
<protein>
    <submittedName>
        <fullName evidence="3">Proline-rich protein 19</fullName>
    </submittedName>
</protein>
<accession>A0ABM4G6X6</accession>
<organism evidence="2 3">
    <name type="scientific">Apteryx mantelli</name>
    <name type="common">North Island brown kiwi</name>
    <dbReference type="NCBI Taxonomy" id="2696672"/>
    <lineage>
        <taxon>Eukaryota</taxon>
        <taxon>Metazoa</taxon>
        <taxon>Chordata</taxon>
        <taxon>Craniata</taxon>
        <taxon>Vertebrata</taxon>
        <taxon>Euteleostomi</taxon>
        <taxon>Archelosauria</taxon>
        <taxon>Archosauria</taxon>
        <taxon>Dinosauria</taxon>
        <taxon>Saurischia</taxon>
        <taxon>Theropoda</taxon>
        <taxon>Coelurosauria</taxon>
        <taxon>Aves</taxon>
        <taxon>Palaeognathae</taxon>
        <taxon>Apterygiformes</taxon>
        <taxon>Apterygidae</taxon>
        <taxon>Apteryx</taxon>
    </lineage>
</organism>
<gene>
    <name evidence="3" type="primary">PRR19</name>
</gene>
<dbReference type="Pfam" id="PF15455">
    <property type="entry name" value="Pro-rich_19"/>
    <property type="match status" value="1"/>
</dbReference>
<dbReference type="PANTHER" id="PTHR37346:SF1">
    <property type="entry name" value="PROLINE-RICH PROTEIN 19"/>
    <property type="match status" value="1"/>
</dbReference>
<reference evidence="3" key="1">
    <citation type="submission" date="2025-08" db="UniProtKB">
        <authorList>
            <consortium name="RefSeq"/>
        </authorList>
    </citation>
    <scope>IDENTIFICATION</scope>
    <source>
        <tissue evidence="3">Blood</tissue>
    </source>
</reference>
<proteinExistence type="predicted"/>
<dbReference type="Proteomes" id="UP001652627">
    <property type="component" value="Unplaced"/>
</dbReference>
<keyword evidence="2" id="KW-1185">Reference proteome</keyword>
<dbReference type="GeneID" id="106487874"/>